<dbReference type="AlphaFoldDB" id="A0A0W8FQ92"/>
<evidence type="ECO:0000256" key="1">
    <source>
        <dbReference type="SAM" id="Phobius"/>
    </source>
</evidence>
<reference evidence="2" key="1">
    <citation type="journal article" date="2015" name="Proc. Natl. Acad. Sci. U.S.A.">
        <title>Networks of energetic and metabolic interactions define dynamics in microbial communities.</title>
        <authorList>
            <person name="Embree M."/>
            <person name="Liu J.K."/>
            <person name="Al-Bassam M.M."/>
            <person name="Zengler K."/>
        </authorList>
    </citation>
    <scope>NUCLEOTIDE SEQUENCE</scope>
</reference>
<gene>
    <name evidence="2" type="ORF">ASZ90_007256</name>
</gene>
<feature type="transmembrane region" description="Helical" evidence="1">
    <location>
        <begin position="6"/>
        <end position="29"/>
    </location>
</feature>
<accession>A0A0W8FQ92</accession>
<comment type="caution">
    <text evidence="2">The sequence shown here is derived from an EMBL/GenBank/DDBJ whole genome shotgun (WGS) entry which is preliminary data.</text>
</comment>
<keyword evidence="1" id="KW-0472">Membrane</keyword>
<organism evidence="2">
    <name type="scientific">hydrocarbon metagenome</name>
    <dbReference type="NCBI Taxonomy" id="938273"/>
    <lineage>
        <taxon>unclassified sequences</taxon>
        <taxon>metagenomes</taxon>
        <taxon>ecological metagenomes</taxon>
    </lineage>
</organism>
<feature type="transmembrane region" description="Helical" evidence="1">
    <location>
        <begin position="118"/>
        <end position="142"/>
    </location>
</feature>
<dbReference type="EMBL" id="LNQE01000930">
    <property type="protein sequence ID" value="KUG22945.1"/>
    <property type="molecule type" value="Genomic_DNA"/>
</dbReference>
<keyword evidence="1" id="KW-0812">Transmembrane</keyword>
<evidence type="ECO:0000313" key="2">
    <source>
        <dbReference type="EMBL" id="KUG22945.1"/>
    </source>
</evidence>
<feature type="transmembrane region" description="Helical" evidence="1">
    <location>
        <begin position="80"/>
        <end position="98"/>
    </location>
</feature>
<keyword evidence="1" id="KW-1133">Transmembrane helix</keyword>
<protein>
    <submittedName>
        <fullName evidence="2">Uncharacterized protein</fullName>
    </submittedName>
</protein>
<sequence>MSRVLLANLLVIIGLCFQYTILIIQYFLIMSDIRILKNAKNVDDLDKWALKYVKKYNLNKDSILKNIIKEIESGKKINRVLGWSLLLVLVYNAFYFTSKNPGTIHLGQKTIFIGSDDILILNSIMILCVLSILCVFLICNLIQKRKDVAKEQFSRLFKEGVN</sequence>
<name>A0A0W8FQ92_9ZZZZ</name>
<proteinExistence type="predicted"/>